<proteinExistence type="predicted"/>
<keyword evidence="3 6" id="KW-0012">Acyltransferase</keyword>
<comment type="pathway">
    <text evidence="1">Lipid metabolism.</text>
</comment>
<dbReference type="Gene3D" id="3.40.50.12780">
    <property type="entry name" value="N-terminal domain of ligase-like"/>
    <property type="match status" value="1"/>
</dbReference>
<dbReference type="PANTHER" id="PTHR10434">
    <property type="entry name" value="1-ACYL-SN-GLYCEROL-3-PHOSPHATE ACYLTRANSFERASE"/>
    <property type="match status" value="1"/>
</dbReference>
<dbReference type="SMART" id="SM00563">
    <property type="entry name" value="PlsC"/>
    <property type="match status" value="1"/>
</dbReference>
<dbReference type="SUPFAM" id="SSF56801">
    <property type="entry name" value="Acetyl-CoA synthetase-like"/>
    <property type="match status" value="1"/>
</dbReference>
<dbReference type="SUPFAM" id="SSF69593">
    <property type="entry name" value="Glycerol-3-phosphate (1)-acyltransferase"/>
    <property type="match status" value="1"/>
</dbReference>
<dbReference type="AlphaFoldDB" id="A0AAU7CCY7"/>
<dbReference type="GO" id="GO:0003841">
    <property type="term" value="F:1-acylglycerol-3-phosphate O-acyltransferase activity"/>
    <property type="evidence" value="ECO:0007669"/>
    <property type="project" value="TreeGrafter"/>
</dbReference>
<evidence type="ECO:0000256" key="2">
    <source>
        <dbReference type="ARBA" id="ARBA00022679"/>
    </source>
</evidence>
<evidence type="ECO:0000256" key="1">
    <source>
        <dbReference type="ARBA" id="ARBA00005189"/>
    </source>
</evidence>
<dbReference type="InterPro" id="IPR002123">
    <property type="entry name" value="Plipid/glycerol_acylTrfase"/>
</dbReference>
<dbReference type="PANTHER" id="PTHR10434:SF11">
    <property type="entry name" value="1-ACYL-SN-GLYCEROL-3-PHOSPHATE ACYLTRANSFERASE"/>
    <property type="match status" value="1"/>
</dbReference>
<dbReference type="InterPro" id="IPR042099">
    <property type="entry name" value="ANL_N_sf"/>
</dbReference>
<feature type="domain" description="Phospholipid/glycerol acyltransferase" evidence="5">
    <location>
        <begin position="57"/>
        <end position="172"/>
    </location>
</feature>
<name>A0AAU7CCY7_9BACT</name>
<keyword evidence="4" id="KW-0812">Transmembrane</keyword>
<evidence type="ECO:0000256" key="3">
    <source>
        <dbReference type="ARBA" id="ARBA00023315"/>
    </source>
</evidence>
<evidence type="ECO:0000313" key="6">
    <source>
        <dbReference type="EMBL" id="XBH02988.1"/>
    </source>
</evidence>
<feature type="transmembrane region" description="Helical" evidence="4">
    <location>
        <begin position="6"/>
        <end position="29"/>
    </location>
</feature>
<dbReference type="RefSeq" id="WP_406695729.1">
    <property type="nucleotide sequence ID" value="NZ_CP155447.1"/>
</dbReference>
<dbReference type="GO" id="GO:0006654">
    <property type="term" value="P:phosphatidic acid biosynthetic process"/>
    <property type="evidence" value="ECO:0007669"/>
    <property type="project" value="TreeGrafter"/>
</dbReference>
<evidence type="ECO:0000256" key="4">
    <source>
        <dbReference type="SAM" id="Phobius"/>
    </source>
</evidence>
<dbReference type="EMBL" id="CP155447">
    <property type="protein sequence ID" value="XBH02988.1"/>
    <property type="molecule type" value="Genomic_DNA"/>
</dbReference>
<organism evidence="6">
    <name type="scientific">Singulisphaera sp. Ch08</name>
    <dbReference type="NCBI Taxonomy" id="3120278"/>
    <lineage>
        <taxon>Bacteria</taxon>
        <taxon>Pseudomonadati</taxon>
        <taxon>Planctomycetota</taxon>
        <taxon>Planctomycetia</taxon>
        <taxon>Isosphaerales</taxon>
        <taxon>Isosphaeraceae</taxon>
        <taxon>Singulisphaera</taxon>
    </lineage>
</organism>
<accession>A0AAU7CCY7</accession>
<gene>
    <name evidence="6" type="ORF">V5E97_32485</name>
</gene>
<dbReference type="CDD" id="cd07989">
    <property type="entry name" value="LPLAT_AGPAT-like"/>
    <property type="match status" value="1"/>
</dbReference>
<sequence>MSTRDWLWIAVATVALSQLAFILFLPWFVQSLLRLLLFPRYRLRIQGLEYVPRTGPILFAANHVSWIDGFILAASCPRRGRVLVNADFLRLPFLGFIARRAGLIAVPFGGGRTVRAAIRAAQKTLDDGNAIGLFPEAQITRNGLLGPFYRGLEVILKGRAQVPVVPVYLDNLWGSFFSYSGGRFFQSRPKKGRRTINVVFGAPIPPPITKFAVRQALLIAGVRAAELRGLHLPPLETVDPALPHLNHPELGPLTGSTPDVHLADVHQIGHKPGSVGLPLPGVALRIVDAAGVAVPPESDGRLQALLAGRQEWHDTGLQASFDDDGFVYLRAQAPTEPDQAEPRSIR</sequence>
<protein>
    <submittedName>
        <fullName evidence="6">1-acyl-sn-glycerol-3-phosphate acyltransferase</fullName>
    </submittedName>
</protein>
<dbReference type="Pfam" id="PF01553">
    <property type="entry name" value="Acyltransferase"/>
    <property type="match status" value="1"/>
</dbReference>
<keyword evidence="4" id="KW-0472">Membrane</keyword>
<evidence type="ECO:0000259" key="5">
    <source>
        <dbReference type="SMART" id="SM00563"/>
    </source>
</evidence>
<keyword evidence="2" id="KW-0808">Transferase</keyword>
<reference evidence="6" key="1">
    <citation type="submission" date="2024-05" db="EMBL/GenBank/DDBJ databases">
        <title>Planctomycetes of the genus Singulisphaera possess chitinolytic capabilities.</title>
        <authorList>
            <person name="Ivanova A."/>
        </authorList>
    </citation>
    <scope>NUCLEOTIDE SEQUENCE</scope>
    <source>
        <strain evidence="6">Ch08T</strain>
    </source>
</reference>
<keyword evidence="4" id="KW-1133">Transmembrane helix</keyword>